<reference evidence="7" key="1">
    <citation type="journal article" date="2019" name="Int. J. Syst. Evol. Microbiol.">
        <title>The Global Catalogue of Microorganisms (GCM) 10K type strain sequencing project: providing services to taxonomists for standard genome sequencing and annotation.</title>
        <authorList>
            <consortium name="The Broad Institute Genomics Platform"/>
            <consortium name="The Broad Institute Genome Sequencing Center for Infectious Disease"/>
            <person name="Wu L."/>
            <person name="Ma J."/>
        </authorList>
    </citation>
    <scope>NUCLEOTIDE SEQUENCE [LARGE SCALE GENOMIC DNA]</scope>
    <source>
        <strain evidence="7">NBRC 108725</strain>
    </source>
</reference>
<dbReference type="InterPro" id="IPR045959">
    <property type="entry name" value="CGDB"/>
</dbReference>
<dbReference type="Proteomes" id="UP001321498">
    <property type="component" value="Chromosome"/>
</dbReference>
<evidence type="ECO:0000256" key="2">
    <source>
        <dbReference type="ARBA" id="ARBA00023277"/>
    </source>
</evidence>
<evidence type="ECO:0000313" key="6">
    <source>
        <dbReference type="EMBL" id="BDZ44469.1"/>
    </source>
</evidence>
<protein>
    <recommendedName>
        <fullName evidence="4">C-deglycosylation enzyme beta subunit</fullName>
    </recommendedName>
</protein>
<comment type="similarity">
    <text evidence="3">Belongs to the C-glycoside deglycosidase beta subunit family.</text>
</comment>
<evidence type="ECO:0000256" key="3">
    <source>
        <dbReference type="ARBA" id="ARBA00046336"/>
    </source>
</evidence>
<dbReference type="Pfam" id="PF19906">
    <property type="entry name" value="CGDB"/>
    <property type="match status" value="1"/>
</dbReference>
<keyword evidence="2" id="KW-0119">Carbohydrate metabolism</keyword>
<accession>A0ABM8G8G0</accession>
<evidence type="ECO:0000256" key="4">
    <source>
        <dbReference type="ARBA" id="ARBA00047208"/>
    </source>
</evidence>
<feature type="domain" description="C-glycoside deglycosidase beta subunit" evidence="5">
    <location>
        <begin position="2"/>
        <end position="113"/>
    </location>
</feature>
<keyword evidence="1" id="KW-0456">Lyase</keyword>
<name>A0ABM8G8G0_9MICO</name>
<evidence type="ECO:0000256" key="1">
    <source>
        <dbReference type="ARBA" id="ARBA00023239"/>
    </source>
</evidence>
<sequence length="133" mass="14775">MLEQAMIQAKGFRNAGSGEERTGFEVRIRSPYYRGTWTNLIDGVRVEVDGETFPSESIVWSIEGTDYTAGDLRDSETARWPLTAPATLRVPKPGGLSVGIHDVTVALSFRMSYIPVELQPQTWTASRKATIVR</sequence>
<keyword evidence="7" id="KW-1185">Reference proteome</keyword>
<gene>
    <name evidence="6" type="ORF">GCM10025866_03780</name>
</gene>
<organism evidence="6 7">
    <name type="scientific">Naasia aerilata</name>
    <dbReference type="NCBI Taxonomy" id="1162966"/>
    <lineage>
        <taxon>Bacteria</taxon>
        <taxon>Bacillati</taxon>
        <taxon>Actinomycetota</taxon>
        <taxon>Actinomycetes</taxon>
        <taxon>Micrococcales</taxon>
        <taxon>Microbacteriaceae</taxon>
        <taxon>Naasia</taxon>
    </lineage>
</organism>
<evidence type="ECO:0000259" key="5">
    <source>
        <dbReference type="Pfam" id="PF19906"/>
    </source>
</evidence>
<proteinExistence type="inferred from homology"/>
<evidence type="ECO:0000313" key="7">
    <source>
        <dbReference type="Proteomes" id="UP001321498"/>
    </source>
</evidence>
<dbReference type="EMBL" id="AP027731">
    <property type="protein sequence ID" value="BDZ44469.1"/>
    <property type="molecule type" value="Genomic_DNA"/>
</dbReference>
<dbReference type="RefSeq" id="WP_286277933.1">
    <property type="nucleotide sequence ID" value="NZ_AP027731.1"/>
</dbReference>